<feature type="region of interest" description="Disordered" evidence="1">
    <location>
        <begin position="189"/>
        <end position="210"/>
    </location>
</feature>
<name>A0A6P4YB02_BRABE</name>
<evidence type="ECO:0000313" key="5">
    <source>
        <dbReference type="RefSeq" id="XP_019619434.1"/>
    </source>
</evidence>
<evidence type="ECO:0000313" key="4">
    <source>
        <dbReference type="RefSeq" id="XP_019619426.1"/>
    </source>
</evidence>
<dbReference type="InterPro" id="IPR006578">
    <property type="entry name" value="MADF-dom"/>
</dbReference>
<accession>A0A6P4YB02</accession>
<evidence type="ECO:0000259" key="2">
    <source>
        <dbReference type="PROSITE" id="PS51029"/>
    </source>
</evidence>
<dbReference type="RefSeq" id="XP_019619426.1">
    <property type="nucleotide sequence ID" value="XM_019763867.1"/>
</dbReference>
<dbReference type="KEGG" id="bbel:109466196"/>
<protein>
    <submittedName>
        <fullName evidence="4 5">Uncharacterized protein LOC109466196</fullName>
    </submittedName>
</protein>
<dbReference type="PROSITE" id="PS51029">
    <property type="entry name" value="MADF"/>
    <property type="match status" value="1"/>
</dbReference>
<feature type="region of interest" description="Disordered" evidence="1">
    <location>
        <begin position="1"/>
        <end position="21"/>
    </location>
</feature>
<dbReference type="PANTHER" id="PTHR12243:SF60">
    <property type="entry name" value="SI:CH211-15D5.12-RELATED"/>
    <property type="match status" value="1"/>
</dbReference>
<dbReference type="OrthoDB" id="10003966at2759"/>
<dbReference type="GO" id="GO:0005634">
    <property type="term" value="C:nucleus"/>
    <property type="evidence" value="ECO:0007669"/>
    <property type="project" value="TreeGrafter"/>
</dbReference>
<dbReference type="GeneID" id="109466196"/>
<dbReference type="InterPro" id="IPR039353">
    <property type="entry name" value="TF_Adf1"/>
</dbReference>
<dbReference type="Pfam" id="PF10545">
    <property type="entry name" value="MADF_DNA_bdg"/>
    <property type="match status" value="1"/>
</dbReference>
<feature type="compositionally biased region" description="Low complexity" evidence="1">
    <location>
        <begin position="337"/>
        <end position="346"/>
    </location>
</feature>
<reference evidence="4 5" key="1">
    <citation type="submission" date="2025-04" db="UniProtKB">
        <authorList>
            <consortium name="RefSeq"/>
        </authorList>
    </citation>
    <scope>IDENTIFICATION</scope>
    <source>
        <tissue evidence="4 5">Gonad</tissue>
    </source>
</reference>
<dbReference type="Proteomes" id="UP000515135">
    <property type="component" value="Unplaced"/>
</dbReference>
<proteinExistence type="predicted"/>
<sequence>MPPRRWKQTNPGKMSASEAALDLTRRRESVVVESSDSEVFDISGQIKKKRKDKRIATLSEPEEEIMLKWLKEHPEFYNRRMMEYKNIPRKEALWKEKATEMGKSVEHLKTWYRSMRTRMARLIRSNARKPEDEFTDRDTWVIENLSFLRKHIEAVHRRPIKTKSIAHRAATTTSRGSLDPVITVKTEPASDFSEAPVSTTSASPVPRIPEVKRPGVQDRALVSTLEDLTDHIGTMQRHLINRLQPEGDPERLAFSEWMRATLVGLEHGVWRRTQREITDVLFRAVAENDAARHWPSQVPNATTVWGSTNQQQLQFQNTKFPRPGSAPQAPPRPSSAPPATSTSSSPDFSRDVSGFISNLLRNFDTRYNLQDTR</sequence>
<dbReference type="RefSeq" id="XP_019619434.1">
    <property type="nucleotide sequence ID" value="XM_019763875.1"/>
</dbReference>
<feature type="region of interest" description="Disordered" evidence="1">
    <location>
        <begin position="318"/>
        <end position="349"/>
    </location>
</feature>
<dbReference type="GO" id="GO:0006357">
    <property type="term" value="P:regulation of transcription by RNA polymerase II"/>
    <property type="evidence" value="ECO:0007669"/>
    <property type="project" value="TreeGrafter"/>
</dbReference>
<organism evidence="3 5">
    <name type="scientific">Branchiostoma belcheri</name>
    <name type="common">Amphioxus</name>
    <dbReference type="NCBI Taxonomy" id="7741"/>
    <lineage>
        <taxon>Eukaryota</taxon>
        <taxon>Metazoa</taxon>
        <taxon>Chordata</taxon>
        <taxon>Cephalochordata</taxon>
        <taxon>Leptocardii</taxon>
        <taxon>Amphioxiformes</taxon>
        <taxon>Branchiostomatidae</taxon>
        <taxon>Branchiostoma</taxon>
    </lineage>
</organism>
<gene>
    <name evidence="4 5" type="primary">LOC109466196</name>
</gene>
<dbReference type="PANTHER" id="PTHR12243">
    <property type="entry name" value="MADF DOMAIN TRANSCRIPTION FACTOR"/>
    <property type="match status" value="1"/>
</dbReference>
<dbReference type="GO" id="GO:0005667">
    <property type="term" value="C:transcription regulator complex"/>
    <property type="evidence" value="ECO:0007669"/>
    <property type="project" value="TreeGrafter"/>
</dbReference>
<evidence type="ECO:0000313" key="3">
    <source>
        <dbReference type="Proteomes" id="UP000515135"/>
    </source>
</evidence>
<dbReference type="AlphaFoldDB" id="A0A6P4YB02"/>
<evidence type="ECO:0000256" key="1">
    <source>
        <dbReference type="SAM" id="MobiDB-lite"/>
    </source>
</evidence>
<keyword evidence="3" id="KW-1185">Reference proteome</keyword>
<feature type="domain" description="MADF" evidence="2">
    <location>
        <begin position="65"/>
        <end position="153"/>
    </location>
</feature>